<name>E7N4P8_9FIRM</name>
<dbReference type="STRING" id="749551.HMPREF9555_01997"/>
<proteinExistence type="predicted"/>
<dbReference type="EMBL" id="AECV01000055">
    <property type="protein sequence ID" value="EFW28880.1"/>
    <property type="molecule type" value="Genomic_DNA"/>
</dbReference>
<sequence>MKKQYLCAALLLVVIAVGGFVCAKSYWKEHTHEYALMQIRAAIEKKDAAGFAEYVDVERVLYGMHENASELLAAHIDALHERYPDDWFFRHDAAFMTRYMAERRTRDVASARAMLDYYFDEKRIPVTREDGAARWGADEMRVFAAHYTAASIALTAADEAHAVYLCSVRGDESTYGRLIPEGNVRLVLEKQDTGHWKLVQIETSDRSDNGFYAFVDGAERYWALQGWD</sequence>
<comment type="caution">
    <text evidence="1">The sequence shown here is derived from an EMBL/GenBank/DDBJ whole genome shotgun (WGS) entry which is preliminary data.</text>
</comment>
<organism evidence="1 2">
    <name type="scientific">Selenomonas artemidis F0399</name>
    <dbReference type="NCBI Taxonomy" id="749551"/>
    <lineage>
        <taxon>Bacteria</taxon>
        <taxon>Bacillati</taxon>
        <taxon>Bacillota</taxon>
        <taxon>Negativicutes</taxon>
        <taxon>Selenomonadales</taxon>
        <taxon>Selenomonadaceae</taxon>
        <taxon>Selenomonas</taxon>
    </lineage>
</organism>
<dbReference type="HOGENOM" id="CLU_1239012_0_0_9"/>
<dbReference type="RefSeq" id="WP_009350644.1">
    <property type="nucleotide sequence ID" value="NZ_GL638155.1"/>
</dbReference>
<evidence type="ECO:0000313" key="1">
    <source>
        <dbReference type="EMBL" id="EFW28880.1"/>
    </source>
</evidence>
<keyword evidence="2" id="KW-1185">Reference proteome</keyword>
<evidence type="ECO:0000313" key="2">
    <source>
        <dbReference type="Proteomes" id="UP000004633"/>
    </source>
</evidence>
<gene>
    <name evidence="1" type="ORF">HMPREF9555_01997</name>
</gene>
<accession>E7N4P8</accession>
<reference evidence="1 2" key="1">
    <citation type="submission" date="2010-08" db="EMBL/GenBank/DDBJ databases">
        <authorList>
            <person name="Weinstock G."/>
            <person name="Sodergren E."/>
            <person name="Clifton S."/>
            <person name="Fulton L."/>
            <person name="Fulton B."/>
            <person name="Courtney L."/>
            <person name="Fronick C."/>
            <person name="Harrison M."/>
            <person name="Strong C."/>
            <person name="Farmer C."/>
            <person name="Delahaunty K."/>
            <person name="Markovic C."/>
            <person name="Hall O."/>
            <person name="Minx P."/>
            <person name="Tomlinson C."/>
            <person name="Mitreva M."/>
            <person name="Hou S."/>
            <person name="Chen J."/>
            <person name="Wollam A."/>
            <person name="Pepin K.H."/>
            <person name="Johnson M."/>
            <person name="Bhonagiri V."/>
            <person name="Zhang X."/>
            <person name="Suruliraj S."/>
            <person name="Warren W."/>
            <person name="Chinwalla A."/>
            <person name="Mardis E.R."/>
            <person name="Wilson R.K."/>
        </authorList>
    </citation>
    <scope>NUCLEOTIDE SEQUENCE [LARGE SCALE GENOMIC DNA]</scope>
    <source>
        <strain evidence="1 2">F0399</strain>
    </source>
</reference>
<dbReference type="Proteomes" id="UP000004633">
    <property type="component" value="Unassembled WGS sequence"/>
</dbReference>
<protein>
    <submittedName>
        <fullName evidence="1">Uncharacterized protein</fullName>
    </submittedName>
</protein>
<dbReference type="AlphaFoldDB" id="E7N4P8"/>